<keyword evidence="13" id="KW-1185">Reference proteome</keyword>
<evidence type="ECO:0000256" key="9">
    <source>
        <dbReference type="ARBA" id="ARBA00023201"/>
    </source>
</evidence>
<dbReference type="Gene3D" id="6.10.140.1330">
    <property type="match status" value="1"/>
</dbReference>
<feature type="compositionally biased region" description="Polar residues" evidence="10">
    <location>
        <begin position="1319"/>
        <end position="1330"/>
    </location>
</feature>
<dbReference type="Gene3D" id="2.60.120.10">
    <property type="entry name" value="Jelly Rolls"/>
    <property type="match status" value="1"/>
</dbReference>
<evidence type="ECO:0000313" key="14">
    <source>
        <dbReference type="WBParaSite" id="PgR075_g044_t03"/>
    </source>
</evidence>
<keyword evidence="6" id="KW-0915">Sodium</keyword>
<feature type="transmembrane region" description="Helical" evidence="11">
    <location>
        <begin position="722"/>
        <end position="746"/>
    </location>
</feature>
<feature type="domain" description="Cation/H+ exchanger transmembrane" evidence="12">
    <location>
        <begin position="31"/>
        <end position="434"/>
    </location>
</feature>
<sequence>VVDWAKMEVFIFPMLALIIGLVLDATNERIRFLHIPNTILIFLYSFCASSIFHTFLPHSLIDIVDENYTWKRMEADDIVQILLPPMIFESAFKINSHLFFRKLKLLFALTAIVYVLTLAIYVALAFPIFRITDNWNIYTVLMLSSILAATDPVAVVAILEEIGAPQRLRIIIEGESLLNDGLSIFAYTICASYVKAESKQVSPPEQWYDLLFMCGNCLVLSPFFGLVLAHFVVRIIRLGIRDNKKIQVFLLITVYIIWFIGEHSKGSPAVIIVFYGVALNYMRESLEPSTVEMALQVWASFGYWANCVIFTFGGYYIGSLLFNNPFEREATYMLISGMLLYPFSVLSRMLAIYVFKCFWESVGSHHIIYESDYVLLAYGGLKGALALLLAHDFTRSVHGDPVCEEIGQKVVLYCSAAVGLCLLIQGMTFSLLTKREGTNHRSRYIKDSEKNLEHHLNNELRMEMERMRKRSELYLTEANWKVVNERIEANVFKGFSSGTGSQSRVQISEECSAHTTETLDEFNKKDENRNVCAGYYSILLARVHDLWIRGALSGSAAHIMIELLEQGIDEEKLGIDDFMEHLSTSELNFYQEILLTILTLLKRWIDKDTWLNRLCQNGEPFLRETLPNDVTVIVPSRDKERWSVFSAFICLIHSILLNFAIYHPMRASLSYPILVLTFFISMVLLIEELFYFHRFRKPLHRMELDRFGMRCFSFMSRFATEMCYCGISVFLIIGAVVSTIVLLGGLSTGSCLTQRGKWSIRPICSSARAILLIFYSLLCILKIFRVTPLLIFTLYEALYVESLLRVRVQLSALYSLQYLLSQPPVTFHLFPDNAFKVALVEQKYLNKIVDALIRRTMKQNEEILDLVPVIKTRQAIRMASHTLHNTIAALNAQGLIHEESMAVWGRYLKRLRDDGDKIVMAPEPDIRDVLEYVHWIAALEPRKRQIVINKLADYFEVAENIFVQYNQPIRTFETTMFFIKKGICRVTEASSTKVGSIHRHEYYLHQGRFIGERNLLNDKKIRVESIKKPKVIYQTTTDCHLIEVRAAMMEWIRNADHEIIRTISAKEQRRRIVYELKEHNQLFSLMTMEDFDKLFKLCARPVSTRQNFEVDAGKKLIVGWRTLVCSVKPLTAFDDHYQVNGPASVILMPVGEDEGMILLIDNIRGPDQATSDEPESNLSLSVDDSDIKKKRKKVEITKTAAEQAKQISSKQMKASAKKKTNVPSKVQMGITRELVPDATQLESPASSRSSRRTHRTTATQSEMPITEKTTMQTQVDTMIKSIAEAHDDNNGKQTNNNTLTSPYSSQSTRQQQRKRTTQNTDETTQRNSSLVHLEADSMRRRRLTRSSLSAQLDKLSPSELKWWIELVNHKLAERDAELHTASSRSSMSEAKVEFGASQVGSPKSFGLPPTSQAANIRK</sequence>
<dbReference type="GO" id="GO:0015385">
    <property type="term" value="F:sodium:proton antiporter activity"/>
    <property type="evidence" value="ECO:0007669"/>
    <property type="project" value="InterPro"/>
</dbReference>
<dbReference type="InterPro" id="IPR018422">
    <property type="entry name" value="Cation/H_exchanger_CPA1"/>
</dbReference>
<keyword evidence="3" id="KW-1003">Cell membrane</keyword>
<feature type="transmembrane region" description="Helical" evidence="11">
    <location>
        <begin position="245"/>
        <end position="261"/>
    </location>
</feature>
<feature type="transmembrane region" description="Helical" evidence="11">
    <location>
        <begin position="669"/>
        <end position="692"/>
    </location>
</feature>
<keyword evidence="2" id="KW-0813">Transport</keyword>
<name>A0A915C044_PARUN</name>
<feature type="transmembrane region" description="Helical" evidence="11">
    <location>
        <begin position="295"/>
        <end position="318"/>
    </location>
</feature>
<dbReference type="GO" id="GO:0051453">
    <property type="term" value="P:regulation of intracellular pH"/>
    <property type="evidence" value="ECO:0007669"/>
    <property type="project" value="TreeGrafter"/>
</dbReference>
<feature type="transmembrane region" description="Helical" evidence="11">
    <location>
        <begin position="38"/>
        <end position="58"/>
    </location>
</feature>
<feature type="compositionally biased region" description="Polar residues" evidence="10">
    <location>
        <begin position="1409"/>
        <end position="1418"/>
    </location>
</feature>
<feature type="transmembrane region" description="Helical" evidence="11">
    <location>
        <begin position="642"/>
        <end position="663"/>
    </location>
</feature>
<dbReference type="GO" id="GO:0005886">
    <property type="term" value="C:plasma membrane"/>
    <property type="evidence" value="ECO:0007669"/>
    <property type="project" value="UniProtKB-SubCell"/>
</dbReference>
<feature type="transmembrane region" description="Helical" evidence="11">
    <location>
        <begin position="410"/>
        <end position="433"/>
    </location>
</feature>
<dbReference type="WBParaSite" id="PgR075_g044_t03">
    <property type="protein sequence ID" value="PgR075_g044_t03"/>
    <property type="gene ID" value="PgR075_g044"/>
</dbReference>
<dbReference type="GO" id="GO:0015386">
    <property type="term" value="F:potassium:proton antiporter activity"/>
    <property type="evidence" value="ECO:0007669"/>
    <property type="project" value="TreeGrafter"/>
</dbReference>
<dbReference type="InterPro" id="IPR014710">
    <property type="entry name" value="RmlC-like_jellyroll"/>
</dbReference>
<feature type="transmembrane region" description="Helical" evidence="11">
    <location>
        <begin position="766"/>
        <end position="784"/>
    </location>
</feature>
<feature type="transmembrane region" description="Helical" evidence="11">
    <location>
        <begin position="210"/>
        <end position="233"/>
    </location>
</feature>
<evidence type="ECO:0000256" key="8">
    <source>
        <dbReference type="ARBA" id="ARBA00023136"/>
    </source>
</evidence>
<comment type="subcellular location">
    <subcellularLocation>
        <location evidence="1">Cell membrane</location>
        <topology evidence="1">Multi-pass membrane protein</topology>
    </subcellularLocation>
</comment>
<evidence type="ECO:0000256" key="3">
    <source>
        <dbReference type="ARBA" id="ARBA00022475"/>
    </source>
</evidence>
<keyword evidence="8 11" id="KW-0472">Membrane</keyword>
<keyword evidence="7" id="KW-0406">Ion transport</keyword>
<keyword evidence="9" id="KW-0739">Sodium transport</keyword>
<proteinExistence type="predicted"/>
<feature type="transmembrane region" description="Helical" evidence="11">
    <location>
        <begin position="106"/>
        <end position="129"/>
    </location>
</feature>
<evidence type="ECO:0000256" key="6">
    <source>
        <dbReference type="ARBA" id="ARBA00023053"/>
    </source>
</evidence>
<feature type="transmembrane region" description="Helical" evidence="11">
    <location>
        <begin position="135"/>
        <end position="157"/>
    </location>
</feature>
<keyword evidence="5 11" id="KW-1133">Transmembrane helix</keyword>
<organism evidence="13 14">
    <name type="scientific">Parascaris univalens</name>
    <name type="common">Nematode worm</name>
    <dbReference type="NCBI Taxonomy" id="6257"/>
    <lineage>
        <taxon>Eukaryota</taxon>
        <taxon>Metazoa</taxon>
        <taxon>Ecdysozoa</taxon>
        <taxon>Nematoda</taxon>
        <taxon>Chromadorea</taxon>
        <taxon>Rhabditida</taxon>
        <taxon>Spirurina</taxon>
        <taxon>Ascaridomorpha</taxon>
        <taxon>Ascaridoidea</taxon>
        <taxon>Ascarididae</taxon>
        <taxon>Parascaris</taxon>
    </lineage>
</organism>
<feature type="region of interest" description="Disordered" evidence="10">
    <location>
        <begin position="1205"/>
        <end position="1272"/>
    </location>
</feature>
<evidence type="ECO:0000259" key="12">
    <source>
        <dbReference type="Pfam" id="PF00999"/>
    </source>
</evidence>
<evidence type="ECO:0000256" key="11">
    <source>
        <dbReference type="SAM" id="Phobius"/>
    </source>
</evidence>
<feature type="compositionally biased region" description="Low complexity" evidence="10">
    <location>
        <begin position="1205"/>
        <end position="1214"/>
    </location>
</feature>
<dbReference type="PANTHER" id="PTHR10110">
    <property type="entry name" value="SODIUM/HYDROGEN EXCHANGER"/>
    <property type="match status" value="1"/>
</dbReference>
<evidence type="ECO:0000256" key="10">
    <source>
        <dbReference type="SAM" id="MobiDB-lite"/>
    </source>
</evidence>
<feature type="compositionally biased region" description="Polar residues" evidence="10">
    <location>
        <begin position="1260"/>
        <end position="1272"/>
    </location>
</feature>
<keyword evidence="4 11" id="KW-0812">Transmembrane</keyword>
<feature type="compositionally biased region" description="Polar residues" evidence="10">
    <location>
        <begin position="1291"/>
        <end position="1303"/>
    </location>
</feature>
<reference evidence="14" key="1">
    <citation type="submission" date="2022-11" db="UniProtKB">
        <authorList>
            <consortium name="WormBaseParasite"/>
        </authorList>
    </citation>
    <scope>IDENTIFICATION</scope>
</reference>
<evidence type="ECO:0000256" key="2">
    <source>
        <dbReference type="ARBA" id="ARBA00022448"/>
    </source>
</evidence>
<dbReference type="GO" id="GO:0098719">
    <property type="term" value="P:sodium ion import across plasma membrane"/>
    <property type="evidence" value="ECO:0007669"/>
    <property type="project" value="TreeGrafter"/>
</dbReference>
<protein>
    <submittedName>
        <fullName evidence="14">Cation/H+ exchanger domain-containing protein</fullName>
    </submittedName>
</protein>
<evidence type="ECO:0000256" key="7">
    <source>
        <dbReference type="ARBA" id="ARBA00023065"/>
    </source>
</evidence>
<dbReference type="Proteomes" id="UP000887569">
    <property type="component" value="Unplaced"/>
</dbReference>
<feature type="region of interest" description="Disordered" evidence="10">
    <location>
        <begin position="1377"/>
        <end position="1418"/>
    </location>
</feature>
<feature type="transmembrane region" description="Helical" evidence="11">
    <location>
        <begin position="330"/>
        <end position="355"/>
    </location>
</feature>
<dbReference type="PANTHER" id="PTHR10110:SF86">
    <property type="entry name" value="SODIUM_HYDROGEN EXCHANGER 7"/>
    <property type="match status" value="1"/>
</dbReference>
<feature type="transmembrane region" description="Helical" evidence="11">
    <location>
        <begin position="367"/>
        <end position="390"/>
    </location>
</feature>
<dbReference type="Pfam" id="PF00999">
    <property type="entry name" value="Na_H_Exchanger"/>
    <property type="match status" value="1"/>
</dbReference>
<evidence type="ECO:0000313" key="13">
    <source>
        <dbReference type="Proteomes" id="UP000887569"/>
    </source>
</evidence>
<evidence type="ECO:0000256" key="5">
    <source>
        <dbReference type="ARBA" id="ARBA00022989"/>
    </source>
</evidence>
<dbReference type="InterPro" id="IPR006153">
    <property type="entry name" value="Cation/H_exchanger_TM"/>
</dbReference>
<evidence type="ECO:0000256" key="4">
    <source>
        <dbReference type="ARBA" id="ARBA00022692"/>
    </source>
</evidence>
<evidence type="ECO:0000256" key="1">
    <source>
        <dbReference type="ARBA" id="ARBA00004651"/>
    </source>
</evidence>
<feature type="region of interest" description="Disordered" evidence="10">
    <location>
        <begin position="1285"/>
        <end position="1332"/>
    </location>
</feature>
<accession>A0A915C044</accession>
<feature type="transmembrane region" description="Helical" evidence="11">
    <location>
        <begin position="6"/>
        <end position="26"/>
    </location>
</feature>